<dbReference type="PROSITE" id="PS51155">
    <property type="entry name" value="CHIT_BIND_RR_2"/>
    <property type="match status" value="1"/>
</dbReference>
<comment type="caution">
    <text evidence="4">The sequence shown here is derived from an EMBL/GenBank/DDBJ whole genome shotgun (WGS) entry which is preliminary data.</text>
</comment>
<dbReference type="Pfam" id="PF00379">
    <property type="entry name" value="Chitin_bind_4"/>
    <property type="match status" value="1"/>
</dbReference>
<dbReference type="EMBL" id="JAACXV010000083">
    <property type="protein sequence ID" value="KAF7284090.1"/>
    <property type="molecule type" value="Genomic_DNA"/>
</dbReference>
<evidence type="ECO:0000256" key="2">
    <source>
        <dbReference type="PROSITE-ProRule" id="PRU00497"/>
    </source>
</evidence>
<feature type="signal peptide" evidence="3">
    <location>
        <begin position="1"/>
        <end position="24"/>
    </location>
</feature>
<evidence type="ECO:0000313" key="5">
    <source>
        <dbReference type="Proteomes" id="UP000625711"/>
    </source>
</evidence>
<dbReference type="AlphaFoldDB" id="A0A834IPM3"/>
<protein>
    <submittedName>
        <fullName evidence="4">Uncharacterized protein</fullName>
    </submittedName>
</protein>
<dbReference type="InterPro" id="IPR051217">
    <property type="entry name" value="Insect_Cuticle_Struc_Prot"/>
</dbReference>
<keyword evidence="1 2" id="KW-0193">Cuticle</keyword>
<evidence type="ECO:0000256" key="1">
    <source>
        <dbReference type="ARBA" id="ARBA00022460"/>
    </source>
</evidence>
<dbReference type="InterPro" id="IPR000618">
    <property type="entry name" value="Insect_cuticle"/>
</dbReference>
<dbReference type="GO" id="GO:0005615">
    <property type="term" value="C:extracellular space"/>
    <property type="evidence" value="ECO:0007669"/>
    <property type="project" value="TreeGrafter"/>
</dbReference>
<gene>
    <name evidence="4" type="ORF">GWI33_022551</name>
</gene>
<dbReference type="GO" id="GO:0042302">
    <property type="term" value="F:structural constituent of cuticle"/>
    <property type="evidence" value="ECO:0007669"/>
    <property type="project" value="UniProtKB-UniRule"/>
</dbReference>
<dbReference type="GO" id="GO:0031012">
    <property type="term" value="C:extracellular matrix"/>
    <property type="evidence" value="ECO:0007669"/>
    <property type="project" value="TreeGrafter"/>
</dbReference>
<dbReference type="PANTHER" id="PTHR12236:SF98">
    <property type="entry name" value="CUTICULAR PROTEIN 56F"/>
    <property type="match status" value="1"/>
</dbReference>
<accession>A0A834IPM3</accession>
<dbReference type="PANTHER" id="PTHR12236">
    <property type="entry name" value="STRUCTURAL CONTITUENT OF CUTICLE"/>
    <property type="match status" value="1"/>
</dbReference>
<evidence type="ECO:0000313" key="4">
    <source>
        <dbReference type="EMBL" id="KAF7284090.1"/>
    </source>
</evidence>
<organism evidence="4 5">
    <name type="scientific">Rhynchophorus ferrugineus</name>
    <name type="common">Red palm weevil</name>
    <name type="synonym">Curculio ferrugineus</name>
    <dbReference type="NCBI Taxonomy" id="354439"/>
    <lineage>
        <taxon>Eukaryota</taxon>
        <taxon>Metazoa</taxon>
        <taxon>Ecdysozoa</taxon>
        <taxon>Arthropoda</taxon>
        <taxon>Hexapoda</taxon>
        <taxon>Insecta</taxon>
        <taxon>Pterygota</taxon>
        <taxon>Neoptera</taxon>
        <taxon>Endopterygota</taxon>
        <taxon>Coleoptera</taxon>
        <taxon>Polyphaga</taxon>
        <taxon>Cucujiformia</taxon>
        <taxon>Curculionidae</taxon>
        <taxon>Dryophthorinae</taxon>
        <taxon>Rhynchophorus</taxon>
    </lineage>
</organism>
<dbReference type="OrthoDB" id="6418165at2759"/>
<dbReference type="Proteomes" id="UP000625711">
    <property type="component" value="Unassembled WGS sequence"/>
</dbReference>
<evidence type="ECO:0000256" key="3">
    <source>
        <dbReference type="SAM" id="SignalP"/>
    </source>
</evidence>
<keyword evidence="5" id="KW-1185">Reference proteome</keyword>
<name>A0A834IPM3_RHYFE</name>
<keyword evidence="3" id="KW-0732">Signal</keyword>
<sequence>MAILGSCFVVLATVLTVLVHYNEALPQYPQRRIPGPADENFPPQPYEYEYKVDNSPSTTFFGQSESGDAQGRVIGSYYVLLADGRLMNVEYTVDGESGFVPKITFSPQSVPPTAPPRLG</sequence>
<reference evidence="4" key="1">
    <citation type="submission" date="2020-08" db="EMBL/GenBank/DDBJ databases">
        <title>Genome sequencing and assembly of the red palm weevil Rhynchophorus ferrugineus.</title>
        <authorList>
            <person name="Dias G.B."/>
            <person name="Bergman C.M."/>
            <person name="Manee M."/>
        </authorList>
    </citation>
    <scope>NUCLEOTIDE SEQUENCE</scope>
    <source>
        <strain evidence="4">AA-2017</strain>
        <tissue evidence="4">Whole larva</tissue>
    </source>
</reference>
<proteinExistence type="predicted"/>
<feature type="chain" id="PRO_5032573162" evidence="3">
    <location>
        <begin position="25"/>
        <end position="119"/>
    </location>
</feature>